<dbReference type="GO" id="GO:0005634">
    <property type="term" value="C:nucleus"/>
    <property type="evidence" value="ECO:0007669"/>
    <property type="project" value="TreeGrafter"/>
</dbReference>
<gene>
    <name evidence="4" type="primary">SIT4</name>
    <name evidence="4" type="ORF">LPJ61_005453</name>
</gene>
<dbReference type="EMBL" id="JANBOI010001812">
    <property type="protein sequence ID" value="KAJ1726051.1"/>
    <property type="molecule type" value="Genomic_DNA"/>
</dbReference>
<comment type="similarity">
    <text evidence="1">Belongs to the SAPS family.</text>
</comment>
<reference evidence="4" key="1">
    <citation type="submission" date="2022-07" db="EMBL/GenBank/DDBJ databases">
        <title>Phylogenomic reconstructions and comparative analyses of Kickxellomycotina fungi.</title>
        <authorList>
            <person name="Reynolds N.K."/>
            <person name="Stajich J.E."/>
            <person name="Barry K."/>
            <person name="Grigoriev I.V."/>
            <person name="Crous P."/>
            <person name="Smith M.E."/>
        </authorList>
    </citation>
    <scope>NUCLEOTIDE SEQUENCE</scope>
    <source>
        <strain evidence="4">BCRC 34381</strain>
    </source>
</reference>
<feature type="non-terminal residue" evidence="4">
    <location>
        <position position="568"/>
    </location>
</feature>
<comment type="caution">
    <text evidence="4">The sequence shown here is derived from an EMBL/GenBank/DDBJ whole genome shotgun (WGS) entry which is preliminary data.</text>
</comment>
<dbReference type="Pfam" id="PF04499">
    <property type="entry name" value="SAPS"/>
    <property type="match status" value="1"/>
</dbReference>
<dbReference type="InterPro" id="IPR007587">
    <property type="entry name" value="SAPS"/>
</dbReference>
<feature type="region of interest" description="Disordered" evidence="3">
    <location>
        <begin position="103"/>
        <end position="134"/>
    </location>
</feature>
<feature type="compositionally biased region" description="Low complexity" evidence="3">
    <location>
        <begin position="115"/>
        <end position="134"/>
    </location>
</feature>
<dbReference type="GO" id="GO:0019888">
    <property type="term" value="F:protein phosphatase regulator activity"/>
    <property type="evidence" value="ECO:0007669"/>
    <property type="project" value="TreeGrafter"/>
</dbReference>
<dbReference type="OrthoDB" id="295029at2759"/>
<dbReference type="GO" id="GO:0005829">
    <property type="term" value="C:cytosol"/>
    <property type="evidence" value="ECO:0007669"/>
    <property type="project" value="TreeGrafter"/>
</dbReference>
<feature type="compositionally biased region" description="Acidic residues" evidence="3">
    <location>
        <begin position="368"/>
        <end position="392"/>
    </location>
</feature>
<keyword evidence="5" id="KW-1185">Reference proteome</keyword>
<evidence type="ECO:0000256" key="2">
    <source>
        <dbReference type="ARBA" id="ARBA00023306"/>
    </source>
</evidence>
<proteinExistence type="inferred from homology"/>
<dbReference type="PANTHER" id="PTHR12634:SF8">
    <property type="entry name" value="FIERY MOUNTAIN, ISOFORM D"/>
    <property type="match status" value="1"/>
</dbReference>
<evidence type="ECO:0000256" key="1">
    <source>
        <dbReference type="ARBA" id="ARBA00006180"/>
    </source>
</evidence>
<sequence>MLWRFGLQHASNIDKLLDKEDLTLEEVLNDMDLMQEIREQNPKVISYLVQPHNMKQMVDYIATEEFFKFAKMASTAAEVLCSHSIAFADALVAEYVPRDLIDSDEESSDNEDRPPAASASAAAGPGSSSLSPPDAAAAIAEASPALPPPPRQRLLDQLWGIMRLSAGQVDAGQATLFSRVMCCLLQRKPYQTLDFIRAQDGAVAQFLEHLAMSPIVDLLLKVISLEELDSGPGVTAWLSERRLVPMLVDRMAPDWDPETHSLAAQVLLDIIAISQCNNPTQPTIGTNLLIAELKSEATVTRLADYMLDRTAANATSTLINCVYIFIELIRRNYSDAETAYAHQQSYDGTPDEFGQQPQHQQQPHQGSDDDDEEEEDVEEEDGVGGDDADEDQQASLIPPPPQQQQQQQLPRQLPTVDLSDMMRVLALRVGDLADLLKNPRSPTAPVPTTQGPCEPLGFERLRICELFAELLHCSNMPRLNAMPGSSGRDDAALQCDSPTAESGTTTPQLQQHYSTSAAADHDTTNTPVGQLLKWKLVEHAVLPECMDLFFRFPLNNFLHSVVYDIMHQ</sequence>
<feature type="compositionally biased region" description="Low complexity" evidence="3">
    <location>
        <begin position="355"/>
        <end position="365"/>
    </location>
</feature>
<evidence type="ECO:0000313" key="5">
    <source>
        <dbReference type="Proteomes" id="UP001143981"/>
    </source>
</evidence>
<accession>A0A9W8CWA6</accession>
<evidence type="ECO:0000313" key="4">
    <source>
        <dbReference type="EMBL" id="KAJ1726051.1"/>
    </source>
</evidence>
<keyword evidence="2" id="KW-0131">Cell cycle</keyword>
<feature type="compositionally biased region" description="Polar residues" evidence="3">
    <location>
        <begin position="496"/>
        <end position="517"/>
    </location>
</feature>
<feature type="region of interest" description="Disordered" evidence="3">
    <location>
        <begin position="483"/>
        <end position="524"/>
    </location>
</feature>
<dbReference type="PANTHER" id="PTHR12634">
    <property type="entry name" value="SIT4 YEAST -ASSOCIATING PROTEIN-RELATED"/>
    <property type="match status" value="1"/>
</dbReference>
<name>A0A9W8CWA6_9FUNG</name>
<organism evidence="4 5">
    <name type="scientific">Coemansia biformis</name>
    <dbReference type="NCBI Taxonomy" id="1286918"/>
    <lineage>
        <taxon>Eukaryota</taxon>
        <taxon>Fungi</taxon>
        <taxon>Fungi incertae sedis</taxon>
        <taxon>Zoopagomycota</taxon>
        <taxon>Kickxellomycotina</taxon>
        <taxon>Kickxellomycetes</taxon>
        <taxon>Kickxellales</taxon>
        <taxon>Kickxellaceae</taxon>
        <taxon>Coemansia</taxon>
    </lineage>
</organism>
<dbReference type="Proteomes" id="UP001143981">
    <property type="component" value="Unassembled WGS sequence"/>
</dbReference>
<dbReference type="GO" id="GO:0019903">
    <property type="term" value="F:protein phosphatase binding"/>
    <property type="evidence" value="ECO:0007669"/>
    <property type="project" value="InterPro"/>
</dbReference>
<protein>
    <submittedName>
        <fullName evidence="4">Sporulation-induced protein</fullName>
    </submittedName>
</protein>
<feature type="region of interest" description="Disordered" evidence="3">
    <location>
        <begin position="345"/>
        <end position="411"/>
    </location>
</feature>
<dbReference type="AlphaFoldDB" id="A0A9W8CWA6"/>
<evidence type="ECO:0000256" key="3">
    <source>
        <dbReference type="SAM" id="MobiDB-lite"/>
    </source>
</evidence>